<protein>
    <recommendedName>
        <fullName evidence="13">Ion transport domain-containing protein</fullName>
    </recommendedName>
</protein>
<feature type="transmembrane region" description="Helical" evidence="10">
    <location>
        <begin position="314"/>
        <end position="335"/>
    </location>
</feature>
<dbReference type="Proteomes" id="UP001189429">
    <property type="component" value="Unassembled WGS sequence"/>
</dbReference>
<evidence type="ECO:0008006" key="13">
    <source>
        <dbReference type="Google" id="ProtNLM"/>
    </source>
</evidence>
<keyword evidence="9" id="KW-0407">Ion channel</keyword>
<keyword evidence="12" id="KW-1185">Reference proteome</keyword>
<organism evidence="11 12">
    <name type="scientific">Prorocentrum cordatum</name>
    <dbReference type="NCBI Taxonomy" id="2364126"/>
    <lineage>
        <taxon>Eukaryota</taxon>
        <taxon>Sar</taxon>
        <taxon>Alveolata</taxon>
        <taxon>Dinophyceae</taxon>
        <taxon>Prorocentrales</taxon>
        <taxon>Prorocentraceae</taxon>
        <taxon>Prorocentrum</taxon>
    </lineage>
</organism>
<evidence type="ECO:0000256" key="5">
    <source>
        <dbReference type="ARBA" id="ARBA00022837"/>
    </source>
</evidence>
<keyword evidence="3 10" id="KW-0812">Transmembrane</keyword>
<gene>
    <name evidence="11" type="ORF">PCOR1329_LOCUS61328</name>
</gene>
<keyword evidence="2" id="KW-0813">Transport</keyword>
<dbReference type="Gene3D" id="1.20.120.350">
    <property type="entry name" value="Voltage-gated potassium channels. Chain C"/>
    <property type="match status" value="1"/>
</dbReference>
<keyword evidence="7" id="KW-0406">Ion transport</keyword>
<evidence type="ECO:0000313" key="12">
    <source>
        <dbReference type="Proteomes" id="UP001189429"/>
    </source>
</evidence>
<accession>A0ABN9VXV1</accession>
<evidence type="ECO:0000256" key="1">
    <source>
        <dbReference type="ARBA" id="ARBA00004141"/>
    </source>
</evidence>
<dbReference type="EMBL" id="CAUYUJ010017715">
    <property type="protein sequence ID" value="CAK0877208.1"/>
    <property type="molecule type" value="Genomic_DNA"/>
</dbReference>
<evidence type="ECO:0000256" key="6">
    <source>
        <dbReference type="ARBA" id="ARBA00022989"/>
    </source>
</evidence>
<evidence type="ECO:0000313" key="11">
    <source>
        <dbReference type="EMBL" id="CAK0877208.1"/>
    </source>
</evidence>
<evidence type="ECO:0000256" key="2">
    <source>
        <dbReference type="ARBA" id="ARBA00022448"/>
    </source>
</evidence>
<dbReference type="PANTHER" id="PTHR46988:SF2">
    <property type="entry name" value="TWO PORE CALCIUM CHANNEL PROTEIN 1"/>
    <property type="match status" value="1"/>
</dbReference>
<feature type="transmembrane region" description="Helical" evidence="10">
    <location>
        <begin position="422"/>
        <end position="441"/>
    </location>
</feature>
<evidence type="ECO:0000256" key="10">
    <source>
        <dbReference type="SAM" id="Phobius"/>
    </source>
</evidence>
<dbReference type="PANTHER" id="PTHR46988">
    <property type="entry name" value="TWO PORE CALCIUM CHANNEL PROTEIN 1"/>
    <property type="match status" value="1"/>
</dbReference>
<evidence type="ECO:0000256" key="7">
    <source>
        <dbReference type="ARBA" id="ARBA00023065"/>
    </source>
</evidence>
<keyword evidence="4" id="KW-0677">Repeat</keyword>
<evidence type="ECO:0000256" key="9">
    <source>
        <dbReference type="ARBA" id="ARBA00023303"/>
    </source>
</evidence>
<keyword evidence="5" id="KW-0106">Calcium</keyword>
<proteinExistence type="predicted"/>
<keyword evidence="6 10" id="KW-1133">Transmembrane helix</keyword>
<evidence type="ECO:0000256" key="4">
    <source>
        <dbReference type="ARBA" id="ARBA00022737"/>
    </source>
</evidence>
<dbReference type="InterPro" id="IPR027359">
    <property type="entry name" value="Volt_channel_dom_sf"/>
</dbReference>
<feature type="transmembrane region" description="Helical" evidence="10">
    <location>
        <begin position="259"/>
        <end position="278"/>
    </location>
</feature>
<evidence type="ECO:0000256" key="3">
    <source>
        <dbReference type="ARBA" id="ARBA00022692"/>
    </source>
</evidence>
<name>A0ABN9VXV1_9DINO</name>
<evidence type="ECO:0000256" key="8">
    <source>
        <dbReference type="ARBA" id="ARBA00023136"/>
    </source>
</evidence>
<keyword evidence="8 10" id="KW-0472">Membrane</keyword>
<feature type="transmembrane region" description="Helical" evidence="10">
    <location>
        <begin position="56"/>
        <end position="89"/>
    </location>
</feature>
<reference evidence="11" key="1">
    <citation type="submission" date="2023-10" db="EMBL/GenBank/DDBJ databases">
        <authorList>
            <person name="Chen Y."/>
            <person name="Shah S."/>
            <person name="Dougan E. K."/>
            <person name="Thang M."/>
            <person name="Chan C."/>
        </authorList>
    </citation>
    <scope>NUCLEOTIDE SEQUENCE [LARGE SCALE GENOMIC DNA]</scope>
</reference>
<comment type="subcellular location">
    <subcellularLocation>
        <location evidence="1">Membrane</location>
        <topology evidence="1">Multi-pass membrane protein</topology>
    </subcellularLocation>
</comment>
<comment type="caution">
    <text evidence="11">The sequence shown here is derived from an EMBL/GenBank/DDBJ whole genome shotgun (WGS) entry which is preliminary data.</text>
</comment>
<sequence length="810" mass="89658">MVAMGLLDSHLSLGPGEKPVFEAVAVAAASFEVASSSSSGLVGGVRGAVAAVVSEAVAVGVVGVVVAPVVVAAAVFAPVSAVTVAGVAAGISVRRSVFAHVLAVAGVVVAERRGFVAVEVVVAFGAVGWLAKTGGPAWAGLGKASQCFIAGSASAMARQTPRLGVATGGRADGRTSPGHVHEVRQEWDPRMHSNLQAPLKGWPDARSEAQPEEKERIQRICRAEWALENALHNRVPEEYPKNITEARNHHRELLHLQRIYNIAILSLVVLTLVEVPPWCHDYATDKDLWTFRPGAEWCRSPGLSDSEVIYLSNVWYLPPGYALIAELLIESVIFYKWSKMLQLEDLHFHPVGVEWNSRRCINFGRLFAVCSIIDTLVFCVCRNSFRFTWLFRSGLLFIMPSVQQMCWSIFNPRVLGEFCSVAVFLLGAFVFFAWIAVTLFMKADTLAYQEGEEQVLANKGMESFPTALYTMFVAGASGDFIDCFLPSYTMFRASGLLWMIYLMLTQVLLKNLVMDTLVTAFVRGSEKEIEDKTTVLARGVLKAFDTLSDGKETVAGQDFEDFVKELQKSPLSEKIDDRIVHRMSEHYNPITREKFCDICEVLSNRYTIAKRDSSCQPPEWLSRRVWGDQEDWNPPENPAFDQFMNKVLLVNLGLVVWESYYNLCDGLNEPAWMDYLDLIFSFVYLGEVAVKLSVKAFQEYWMDSANQFVGGLLDHVAAALHEPAAVRLPVRALRPLQVREHPSVAAPGAHPQAVEVVRQRPADDEGRLPQHRDGKRYPLPYGRVHVLLLGALCQSLRWAHLPGQPQAGGD</sequence>
<dbReference type="InterPro" id="IPR044581">
    <property type="entry name" value="TPC1_plant"/>
</dbReference>